<dbReference type="EMBL" id="CAJVPZ010098785">
    <property type="protein sequence ID" value="CAG8820287.1"/>
    <property type="molecule type" value="Genomic_DNA"/>
</dbReference>
<protein>
    <submittedName>
        <fullName evidence="1">16637_t:CDS:1</fullName>
    </submittedName>
</protein>
<name>A0A9N9KDZ1_9GLOM</name>
<dbReference type="SUPFAM" id="SSF52540">
    <property type="entry name" value="P-loop containing nucleoside triphosphate hydrolases"/>
    <property type="match status" value="1"/>
</dbReference>
<dbReference type="Proteomes" id="UP000789396">
    <property type="component" value="Unassembled WGS sequence"/>
</dbReference>
<reference evidence="1" key="1">
    <citation type="submission" date="2021-06" db="EMBL/GenBank/DDBJ databases">
        <authorList>
            <person name="Kallberg Y."/>
            <person name="Tangrot J."/>
            <person name="Rosling A."/>
        </authorList>
    </citation>
    <scope>NUCLEOTIDE SEQUENCE</scope>
    <source>
        <strain evidence="1">IN212</strain>
    </source>
</reference>
<dbReference type="InterPro" id="IPR027417">
    <property type="entry name" value="P-loop_NTPase"/>
</dbReference>
<dbReference type="OrthoDB" id="2408190at2759"/>
<evidence type="ECO:0000313" key="2">
    <source>
        <dbReference type="Proteomes" id="UP000789396"/>
    </source>
</evidence>
<organism evidence="1 2">
    <name type="scientific">Racocetra fulgida</name>
    <dbReference type="NCBI Taxonomy" id="60492"/>
    <lineage>
        <taxon>Eukaryota</taxon>
        <taxon>Fungi</taxon>
        <taxon>Fungi incertae sedis</taxon>
        <taxon>Mucoromycota</taxon>
        <taxon>Glomeromycotina</taxon>
        <taxon>Glomeromycetes</taxon>
        <taxon>Diversisporales</taxon>
        <taxon>Gigasporaceae</taxon>
        <taxon>Racocetra</taxon>
    </lineage>
</organism>
<gene>
    <name evidence="1" type="ORF">RFULGI_LOCUS19583</name>
</gene>
<dbReference type="AlphaFoldDB" id="A0A9N9KDZ1"/>
<evidence type="ECO:0000313" key="1">
    <source>
        <dbReference type="EMBL" id="CAG8820287.1"/>
    </source>
</evidence>
<accession>A0A9N9KDZ1</accession>
<dbReference type="CDD" id="cd18809">
    <property type="entry name" value="SF1_C_RecD"/>
    <property type="match status" value="1"/>
</dbReference>
<proteinExistence type="predicted"/>
<feature type="non-terminal residue" evidence="1">
    <location>
        <position position="1"/>
    </location>
</feature>
<feature type="non-terminal residue" evidence="1">
    <location>
        <position position="113"/>
    </location>
</feature>
<comment type="caution">
    <text evidence="1">The sequence shown here is derived from an EMBL/GenBank/DDBJ whole genome shotgun (WGS) entry which is preliminary data.</text>
</comment>
<keyword evidence="2" id="KW-1185">Reference proteome</keyword>
<sequence>VALENVSCSGAMGTVEDIFFTDNYEPNSLPTAVLVAFDKYNGPTIVTPEGVPVVPIAPIQRTWESKSGMCLRLQIHHFLTWAITVHKSQGLTIPKAVIDLGKNEIAAGLSFVA</sequence>